<keyword evidence="3 11" id="KW-0812">Transmembrane</keyword>
<keyword evidence="8 11" id="KW-0472">Membrane</keyword>
<keyword evidence="9" id="KW-0325">Glycoprotein</keyword>
<dbReference type="InterPro" id="IPR003593">
    <property type="entry name" value="AAA+_ATPase"/>
</dbReference>
<dbReference type="PROSITE" id="PS00211">
    <property type="entry name" value="ABC_TRANSPORTER_1"/>
    <property type="match status" value="2"/>
</dbReference>
<evidence type="ECO:0000259" key="13">
    <source>
        <dbReference type="PROSITE" id="PS50929"/>
    </source>
</evidence>
<evidence type="ECO:0000256" key="10">
    <source>
        <dbReference type="SAM" id="MobiDB-lite"/>
    </source>
</evidence>
<dbReference type="Pfam" id="PF00664">
    <property type="entry name" value="ABC_membrane"/>
    <property type="match status" value="2"/>
</dbReference>
<evidence type="ECO:0000256" key="2">
    <source>
        <dbReference type="ARBA" id="ARBA00022448"/>
    </source>
</evidence>
<keyword evidence="6" id="KW-0067">ATP-binding</keyword>
<reference evidence="14 15" key="1">
    <citation type="submission" date="2016-03" db="EMBL/GenBank/DDBJ databases">
        <authorList>
            <person name="Devillers H."/>
        </authorList>
    </citation>
    <scope>NUCLEOTIDE SEQUENCE [LARGE SCALE GENOMIC DNA]</scope>
    <source>
        <strain evidence="14">CBS 11717</strain>
    </source>
</reference>
<dbReference type="Proteomes" id="UP000191024">
    <property type="component" value="Chromosome D"/>
</dbReference>
<dbReference type="SUPFAM" id="SSF90123">
    <property type="entry name" value="ABC transporter transmembrane region"/>
    <property type="match status" value="2"/>
</dbReference>
<keyword evidence="2" id="KW-0813">Transport</keyword>
<organism evidence="14 15">
    <name type="scientific">Lachancea mirantina</name>
    <dbReference type="NCBI Taxonomy" id="1230905"/>
    <lineage>
        <taxon>Eukaryota</taxon>
        <taxon>Fungi</taxon>
        <taxon>Dikarya</taxon>
        <taxon>Ascomycota</taxon>
        <taxon>Saccharomycotina</taxon>
        <taxon>Saccharomycetes</taxon>
        <taxon>Saccharomycetales</taxon>
        <taxon>Saccharomycetaceae</taxon>
        <taxon>Lachancea</taxon>
    </lineage>
</organism>
<sequence length="1646" mass="185750">MVSEIVEPGRPCPLWDYDDVTLCGRVRYLDTYLPLVLVVMLGGFTGYKCVYHYYQRNFLHAVKPNYASEVQASASPDENKPLLADSAGAVYMNPDAVSDEPNLKEEHFSIEKLRIENSKGEAHGSVEIVRRSLVEKFRVAVEFLLVATQLALHSYLWLRFTGENEQFPSSVTNARLVLWVWLFLVVCLRVANINQSVSFITNYPGNLWAVSFISYLFLFVAGIMPLRSVLINHVTDEIQVRFINSQFYLNLALFSLLFTASVGNKFGVLYRTSPQITPSPEPVTSIASFITWSWLDKFVWQAHLHPIQLKDIWGLMFEDYSLFVMKRFRHFVSGKNAKFSQNLLHFFSKYLALQAFWALMDSVLNFVPTLLLKRILEYVEDQSSAPANVAWFYVIGMFACRMLVAVCQAQALFFGRRVCIRMKAIIISEIYTKALRRKVAKTSSKPPTDEIDPQALNDQKEVDGDEESSSANLGAIINLMAIDAFKVSEICAYLHAFVEATIMTIVAITLLYRLLGWSAIAGVLLVFAVLPINFKLATLLGKLQKETLGFTDKRINKLNETFQAIRVIKFFSWEENFEKEIRDVRDQELKLLVKRSVVWACMAFFWFVTPSLMTSVTFAIYVYVQGGVLTTPVAFTALSLFTLLRNPLDQMSDMLSFVIQSKVSLDRVQDFLDEEETAKYEQLTTSKNRLGFENATVSWDQAGQDFKLKNINIDFKLEKLNVVIGPTGSGKTSLLMGLLGEMELVEGKIFVPALDPREDLIVDADGMTNSIAYCSQAAWLLNDTAKNNILFSNPYNEVRYNAVVEACGLKRDFEILEAGDQTEIGEKGITLSGGQKQRISLARALYSSSRHLLLDDCLSAVDSHTALWIYDNCISGPLMDGRTCILVSHNVALTLKNADWVVLLENGRVKDQGEAMDLLKKGHLGDDELVKTSILSRVNSSASLSNKTASKSGIDLSKLNKIIDEDTKLGQRLNETEEERAKVGKLVKEETKATGVVSLEVYAWFAKLFGGWTTIIFLASVFIFAQGIYMSQYWWVRTWASHNVVSLVKMFGQRILGFSSGDPSIRFPVIIPDTTSSETVTVAAKKTHSTAYYLSIYFAIGLVQALISGSKTIINFMAGLNASRKIFNLVLKKVLYARLRFFDSTPIGRIMNRFSKDIEAVDQELTPFAEGAFMSLVHCVSTVFLIAYITPEFILVAFFIGILYYFVGYFYMAGSRELKRYESITRSPIHQHFSETLVGITTIRAFGDERRFMLENLEKIDENNKPFFYLWVANRWLAFRIDLVCALVIFASGIFIMLNVKTLDSGLAGISLTYAISFSEGALWLVRLYSNVEMTMNSVERLKEYMDIDQEPHFQSSYTPPPQWPEEGKIEVNDLSLRYAPQLPKVIKNVSFVVDPKSKVGVVGRTGAGKSTIITALFRFLDPESGYIKIDNVDIASLDLKKLRQSITIIPQDPTLFAGTVKSNLDPYNEYTSDQIFEALKRVNLVTQEELNQEDSHNSDTNSVSSDNVNKFLHLENEITEGGSNLSQGQRQLVCLARSLLRSPKIILLDEATASIDYSSDAKIQQTIREEFSHSTILTIAHRLRSIIDYDKILVMDAGEVKEYDHPYSLLLNKNSIFYSMCEDSGELEVLILLAKESFVKKLNSK</sequence>
<keyword evidence="4" id="KW-0677">Repeat</keyword>
<feature type="domain" description="ABC transporter" evidence="12">
    <location>
        <begin position="690"/>
        <end position="931"/>
    </location>
</feature>
<evidence type="ECO:0000256" key="6">
    <source>
        <dbReference type="ARBA" id="ARBA00022840"/>
    </source>
</evidence>
<dbReference type="Gene3D" id="1.20.1560.10">
    <property type="entry name" value="ABC transporter type 1, transmembrane domain"/>
    <property type="match status" value="2"/>
</dbReference>
<feature type="transmembrane region" description="Helical" evidence="11">
    <location>
        <begin position="206"/>
        <end position="226"/>
    </location>
</feature>
<dbReference type="PANTHER" id="PTHR24223:SF353">
    <property type="entry name" value="ABC TRANSPORTER ATP-BINDING PROTEIN_PERMEASE VMR1-RELATED"/>
    <property type="match status" value="1"/>
</dbReference>
<evidence type="ECO:0000256" key="11">
    <source>
        <dbReference type="SAM" id="Phobius"/>
    </source>
</evidence>
<proteinExistence type="predicted"/>
<feature type="region of interest" description="Disordered" evidence="10">
    <location>
        <begin position="441"/>
        <end position="467"/>
    </location>
</feature>
<evidence type="ECO:0000256" key="4">
    <source>
        <dbReference type="ARBA" id="ARBA00022737"/>
    </source>
</evidence>
<feature type="transmembrane region" description="Helical" evidence="11">
    <location>
        <begin position="176"/>
        <end position="194"/>
    </location>
</feature>
<evidence type="ECO:0000256" key="5">
    <source>
        <dbReference type="ARBA" id="ARBA00022741"/>
    </source>
</evidence>
<accession>A0A1G4JG95</accession>
<feature type="transmembrane region" description="Helical" evidence="11">
    <location>
        <begin position="627"/>
        <end position="644"/>
    </location>
</feature>
<dbReference type="STRING" id="1230905.A0A1G4JG95"/>
<evidence type="ECO:0000256" key="3">
    <source>
        <dbReference type="ARBA" id="ARBA00022692"/>
    </source>
</evidence>
<dbReference type="GO" id="GO:0000329">
    <property type="term" value="C:fungal-type vacuole membrane"/>
    <property type="evidence" value="ECO:0007669"/>
    <property type="project" value="UniProtKB-ARBA"/>
</dbReference>
<comment type="subcellular location">
    <subcellularLocation>
        <location evidence="1">Vacuole membrane</location>
        <topology evidence="1">Multi-pass membrane protein</topology>
    </subcellularLocation>
</comment>
<evidence type="ECO:0000256" key="7">
    <source>
        <dbReference type="ARBA" id="ARBA00022989"/>
    </source>
</evidence>
<evidence type="ECO:0000256" key="1">
    <source>
        <dbReference type="ARBA" id="ARBA00004128"/>
    </source>
</evidence>
<keyword evidence="15" id="KW-1185">Reference proteome</keyword>
<dbReference type="EMBL" id="LT598463">
    <property type="protein sequence ID" value="SCU89344.1"/>
    <property type="molecule type" value="Genomic_DNA"/>
</dbReference>
<dbReference type="CDD" id="cd18596">
    <property type="entry name" value="ABC_6TM_VMR1_D1_like"/>
    <property type="match status" value="1"/>
</dbReference>
<dbReference type="GO" id="GO:0005524">
    <property type="term" value="F:ATP binding"/>
    <property type="evidence" value="ECO:0007669"/>
    <property type="project" value="UniProtKB-KW"/>
</dbReference>
<evidence type="ECO:0000256" key="8">
    <source>
        <dbReference type="ARBA" id="ARBA00023136"/>
    </source>
</evidence>
<dbReference type="PROSITE" id="PS50893">
    <property type="entry name" value="ABC_TRANSPORTER_2"/>
    <property type="match status" value="2"/>
</dbReference>
<gene>
    <name evidence="14" type="ORF">LAMI_0D13234G</name>
</gene>
<evidence type="ECO:0000259" key="12">
    <source>
        <dbReference type="PROSITE" id="PS50893"/>
    </source>
</evidence>
<feature type="transmembrane region" description="Helical" evidence="11">
    <location>
        <begin position="1008"/>
        <end position="1029"/>
    </location>
</feature>
<dbReference type="PANTHER" id="PTHR24223">
    <property type="entry name" value="ATP-BINDING CASSETTE SUB-FAMILY C"/>
    <property type="match status" value="1"/>
</dbReference>
<dbReference type="GO" id="GO:0140359">
    <property type="term" value="F:ABC-type transporter activity"/>
    <property type="evidence" value="ECO:0007669"/>
    <property type="project" value="InterPro"/>
</dbReference>
<name>A0A1G4JG95_9SACH</name>
<dbReference type="GO" id="GO:0016887">
    <property type="term" value="F:ATP hydrolysis activity"/>
    <property type="evidence" value="ECO:0007669"/>
    <property type="project" value="InterPro"/>
</dbReference>
<feature type="transmembrane region" description="Helical" evidence="11">
    <location>
        <begin position="1090"/>
        <end position="1107"/>
    </location>
</feature>
<dbReference type="SUPFAM" id="SSF52540">
    <property type="entry name" value="P-loop containing nucleoside triphosphate hydrolases"/>
    <property type="match status" value="2"/>
</dbReference>
<dbReference type="CDD" id="cd03369">
    <property type="entry name" value="ABCC_NFT1"/>
    <property type="match status" value="1"/>
</dbReference>
<feature type="domain" description="ABC transmembrane type-1" evidence="13">
    <location>
        <begin position="1093"/>
        <end position="1334"/>
    </location>
</feature>
<dbReference type="FunFam" id="3.40.50.300:FF:000565">
    <property type="entry name" value="ABC bile acid transporter"/>
    <property type="match status" value="1"/>
</dbReference>
<feature type="transmembrane region" description="Helical" evidence="11">
    <location>
        <begin position="1277"/>
        <end position="1300"/>
    </location>
</feature>
<dbReference type="OrthoDB" id="6500128at2759"/>
<keyword evidence="7 11" id="KW-1133">Transmembrane helix</keyword>
<feature type="transmembrane region" description="Helical" evidence="11">
    <location>
        <begin position="32"/>
        <end position="54"/>
    </location>
</feature>
<dbReference type="CDD" id="cd03250">
    <property type="entry name" value="ABCC_MRP_domain1"/>
    <property type="match status" value="1"/>
</dbReference>
<dbReference type="InterPro" id="IPR036640">
    <property type="entry name" value="ABC1_TM_sf"/>
</dbReference>
<dbReference type="Pfam" id="PF00005">
    <property type="entry name" value="ABC_tran"/>
    <property type="match status" value="2"/>
</dbReference>
<dbReference type="InterPro" id="IPR003439">
    <property type="entry name" value="ABC_transporter-like_ATP-bd"/>
</dbReference>
<dbReference type="InterPro" id="IPR011527">
    <property type="entry name" value="ABC1_TM_dom"/>
</dbReference>
<feature type="transmembrane region" description="Helical" evidence="11">
    <location>
        <begin position="1193"/>
        <end position="1212"/>
    </location>
</feature>
<dbReference type="FunFam" id="3.40.50.300:FF:000825">
    <property type="entry name" value="ABC bile acid transporter"/>
    <property type="match status" value="1"/>
</dbReference>
<dbReference type="SMART" id="SM00382">
    <property type="entry name" value="AAA"/>
    <property type="match status" value="2"/>
</dbReference>
<feature type="domain" description="ABC transmembrane type-1" evidence="13">
    <location>
        <begin position="355"/>
        <end position="660"/>
    </location>
</feature>
<dbReference type="CDD" id="cd18604">
    <property type="entry name" value="ABC_6TM_VMR1_D2_like"/>
    <property type="match status" value="1"/>
</dbReference>
<dbReference type="PROSITE" id="PS50929">
    <property type="entry name" value="ABC_TM1F"/>
    <property type="match status" value="2"/>
</dbReference>
<evidence type="ECO:0000256" key="9">
    <source>
        <dbReference type="ARBA" id="ARBA00023180"/>
    </source>
</evidence>
<feature type="domain" description="ABC transporter" evidence="12">
    <location>
        <begin position="1370"/>
        <end position="1623"/>
    </location>
</feature>
<feature type="transmembrane region" description="Helical" evidence="11">
    <location>
        <begin position="391"/>
        <end position="414"/>
    </location>
</feature>
<feature type="transmembrane region" description="Helical" evidence="11">
    <location>
        <begin position="514"/>
        <end position="534"/>
    </location>
</feature>
<evidence type="ECO:0000313" key="14">
    <source>
        <dbReference type="EMBL" id="SCU89344.1"/>
    </source>
</evidence>
<feature type="transmembrane region" description="Helical" evidence="11">
    <location>
        <begin position="597"/>
        <end position="621"/>
    </location>
</feature>
<dbReference type="Gene3D" id="3.40.50.300">
    <property type="entry name" value="P-loop containing nucleotide triphosphate hydrolases"/>
    <property type="match status" value="2"/>
</dbReference>
<dbReference type="InterPro" id="IPR027417">
    <property type="entry name" value="P-loop_NTPase"/>
</dbReference>
<protein>
    <submittedName>
        <fullName evidence="14">LAMI_0D13234g1_1</fullName>
    </submittedName>
</protein>
<feature type="transmembrane region" description="Helical" evidence="11">
    <location>
        <begin position="350"/>
        <end position="371"/>
    </location>
</feature>
<dbReference type="InterPro" id="IPR050173">
    <property type="entry name" value="ABC_transporter_C-like"/>
</dbReference>
<feature type="transmembrane region" description="Helical" evidence="11">
    <location>
        <begin position="490"/>
        <end position="508"/>
    </location>
</feature>
<feature type="transmembrane region" description="Helical" evidence="11">
    <location>
        <begin position="1306"/>
        <end position="1326"/>
    </location>
</feature>
<evidence type="ECO:0000313" key="15">
    <source>
        <dbReference type="Proteomes" id="UP000191024"/>
    </source>
</evidence>
<dbReference type="FunFam" id="1.20.1560.10:FF:000054">
    <property type="entry name" value="ABC bile acid transporter"/>
    <property type="match status" value="1"/>
</dbReference>
<feature type="transmembrane region" description="Helical" evidence="11">
    <location>
        <begin position="139"/>
        <end position="156"/>
    </location>
</feature>
<keyword evidence="5" id="KW-0547">Nucleotide-binding</keyword>
<dbReference type="InterPro" id="IPR017871">
    <property type="entry name" value="ABC_transporter-like_CS"/>
</dbReference>
<feature type="transmembrane region" description="Helical" evidence="11">
    <location>
        <begin position="246"/>
        <end position="263"/>
    </location>
</feature>